<evidence type="ECO:0000313" key="3">
    <source>
        <dbReference type="EMBL" id="KAL0010116.1"/>
    </source>
</evidence>
<dbReference type="PANTHER" id="PTHR31286">
    <property type="entry name" value="GLYCINE-RICH CELL WALL STRUCTURAL PROTEIN 1.8-LIKE"/>
    <property type="match status" value="1"/>
</dbReference>
<organism evidence="3 4">
    <name type="scientific">Lithocarpus litseifolius</name>
    <dbReference type="NCBI Taxonomy" id="425828"/>
    <lineage>
        <taxon>Eukaryota</taxon>
        <taxon>Viridiplantae</taxon>
        <taxon>Streptophyta</taxon>
        <taxon>Embryophyta</taxon>
        <taxon>Tracheophyta</taxon>
        <taxon>Spermatophyta</taxon>
        <taxon>Magnoliopsida</taxon>
        <taxon>eudicotyledons</taxon>
        <taxon>Gunneridae</taxon>
        <taxon>Pentapetalae</taxon>
        <taxon>rosids</taxon>
        <taxon>fabids</taxon>
        <taxon>Fagales</taxon>
        <taxon>Fagaceae</taxon>
        <taxon>Lithocarpus</taxon>
    </lineage>
</organism>
<dbReference type="PANTHER" id="PTHR31286:SF62">
    <property type="entry name" value="ZINC FINGER, CCHC-TYPE-LIKE PROTEIN"/>
    <property type="match status" value="1"/>
</dbReference>
<dbReference type="AlphaFoldDB" id="A0AAW2DN70"/>
<protein>
    <recommendedName>
        <fullName evidence="5">DUF4283 domain-containing protein</fullName>
    </recommendedName>
</protein>
<name>A0AAW2DN70_9ROSI</name>
<accession>A0AAW2DN70</accession>
<dbReference type="EMBL" id="JAZDWU010000002">
    <property type="protein sequence ID" value="KAL0010116.1"/>
    <property type="molecule type" value="Genomic_DNA"/>
</dbReference>
<evidence type="ECO:0000259" key="2">
    <source>
        <dbReference type="Pfam" id="PF14392"/>
    </source>
</evidence>
<dbReference type="Proteomes" id="UP001459277">
    <property type="component" value="Unassembled WGS sequence"/>
</dbReference>
<feature type="domain" description="DUF4283" evidence="1">
    <location>
        <begin position="31"/>
        <end position="107"/>
    </location>
</feature>
<keyword evidence="4" id="KW-1185">Reference proteome</keyword>
<evidence type="ECO:0000259" key="1">
    <source>
        <dbReference type="Pfam" id="PF14111"/>
    </source>
</evidence>
<sequence length="302" mass="35218">MDELTSNWNRLSLSDREGPGCCLEEELSSQEFFLATKFLTKRAVNVDAIAKTFTPLWRLRNGFQVRNLGNHMVLFVFDNKEEVEKVIQSEPWSFDKHLMVLERYDKNNLVEELQFNRTTFWVQVHGLPIKFMNVRAATKICEVLGTVLPSTNQQETEGGNFVRIRVSLDITIPLCRGRLVFIGRDKEVWVSFRYERLPNICYWCGCLDHDDKDCEVWLNSEGTLTPEQRQFGPSIRATPFFPSRKQVVSVPGFYKSRQHSTPKSAPPSMADMCRKWAVQLHQFRGVEVKTEREGRNQCLRRY</sequence>
<reference evidence="3 4" key="1">
    <citation type="submission" date="2024-01" db="EMBL/GenBank/DDBJ databases">
        <title>A telomere-to-telomere, gap-free genome of sweet tea (Lithocarpus litseifolius).</title>
        <authorList>
            <person name="Zhou J."/>
        </authorList>
    </citation>
    <scope>NUCLEOTIDE SEQUENCE [LARGE SCALE GENOMIC DNA]</scope>
    <source>
        <strain evidence="3">Zhou-2022a</strain>
        <tissue evidence="3">Leaf</tissue>
    </source>
</reference>
<evidence type="ECO:0000313" key="4">
    <source>
        <dbReference type="Proteomes" id="UP001459277"/>
    </source>
</evidence>
<dbReference type="InterPro" id="IPR025836">
    <property type="entry name" value="Zn_knuckle_CX2CX4HX4C"/>
</dbReference>
<proteinExistence type="predicted"/>
<dbReference type="InterPro" id="IPR040256">
    <property type="entry name" value="At4g02000-like"/>
</dbReference>
<feature type="domain" description="Zinc knuckle CX2CX4HX4C" evidence="2">
    <location>
        <begin position="168"/>
        <end position="215"/>
    </location>
</feature>
<gene>
    <name evidence="3" type="ORF">SO802_005224</name>
</gene>
<dbReference type="Pfam" id="PF14111">
    <property type="entry name" value="DUF4283"/>
    <property type="match status" value="1"/>
</dbReference>
<dbReference type="Pfam" id="PF14392">
    <property type="entry name" value="zf-CCHC_4"/>
    <property type="match status" value="1"/>
</dbReference>
<comment type="caution">
    <text evidence="3">The sequence shown here is derived from an EMBL/GenBank/DDBJ whole genome shotgun (WGS) entry which is preliminary data.</text>
</comment>
<evidence type="ECO:0008006" key="5">
    <source>
        <dbReference type="Google" id="ProtNLM"/>
    </source>
</evidence>
<dbReference type="InterPro" id="IPR025558">
    <property type="entry name" value="DUF4283"/>
</dbReference>